<proteinExistence type="inferred from homology"/>
<evidence type="ECO:0000256" key="4">
    <source>
        <dbReference type="ARBA" id="ARBA00005189"/>
    </source>
</evidence>
<sequence length="1334" mass="143988">MESSDPGSASTTAPTALMRNNNIPDSAPPQPPPLLAASTPPTPDQSTARPLKRSRIDSSPNSATVGAIADAGLTASPLAKSPRFGTSVSPRASPGAAAIDDERERLRRSEAAKKAPGENPGHKVISALISGSGGRQDAPAATTTMSEGMEVAANAISIPSPLHFEDKSQNSPASVTSLGSMASTAQTATASTTGITSPSNMMNNPGEGGEHRDNGANGGGEPQSDKPSARAFTFPGNALARPEGLRDPMRGLSLPMSGLNPRSPSHKKHKCPYCDTEFTRHHNLKSHLLTHSQEKPYVCNTCQMRFRRLHDLKRHSKLHTGERPHICPKCDRKFARGDALARHAKGQGGCAGRRASMGSFGGDEEYDDSHMGEDGGMEGVLYAEPVEGDVDEGEEERRYSLPSIKAQHVDGSGGGGGGGGQDPYAPLMRNAPNTYPPPGPRRGQSGPTSFHHLAQGEHGSGSTAGSTVQSSMGGVSSHTTMSTAPSTGSVAGTNNNGNNNNPMLFAQTPMTESPKPISPGAMSSLQLGHDPASIAGSSLNRQRSPSLATQVQQRDFGRRQQQGERMGSTGGQGPKLPALSGLAPPEARFMVPSQAGANGTSTSTSSSTAGFRGQPGMQQQQQQGGPDASNNLFSSERGVWTYIQSLEEKVDRLTERVVGMEGVERRQEERIRKLVEEVEGLRGAGRPGLNRTGRNNKTTPGDEEKDNLDWTDYFVGLTGELGGAPYEPRAPTEYTTASPPTPESRTKLPPKRREGRDKRTELMTTMAVENGIPSVAEPEVREEREEPVKGFEDAVVEGEGEVNGREEGVNGHGEEGETVLPKSFAEVVIEGAKEGADEGESTATNRQKKSTGETNRGKKGTATNGDKKGRADERNGDRKGRREQANNDDGGKSYAAALLQPPKPTTHPRRSKPSTRRPPSHQHTHSAELYEDTEFEDSDIFTNYPSTRSPSHSTEHLVSIKPLSRSSSPAPADDPNPRRTRTLTSGREAGKNWHVSKIRFAPLNIPLQRRLQTAMVLAHTLCIALLIGTFLFACAIPLLWPLIVPYMVYVMFSKAGYSGELSMRSPRLRGSKLWSLFAGYFPARLHRTVELSPTRKYIFGYHPHGIISHGAFAAFATEALGFAQLFPGITNSLLTLDSNFRIPFYREYILALGLASVSRQSCENLLSKGGVNGEGMGRAITIVVGGARESLDARPGTLRLVLRRRYGFVKMALRTGADLVPVLGFGENELYDQFSVENRPWIRRGQDLLKRTLGWTLPLFHARGVFNYDVGLVPYRRAVNVVVGRPIPVTQNRMPSVEEVEELHERYCDELVRLWETWKDDFAKGRAEEMKIGD</sequence>
<keyword evidence="10" id="KW-0479">Metal-binding</keyword>
<keyword evidence="20 26" id="KW-0012">Acyltransferase</keyword>
<accession>A0A1B8GSD7</accession>
<evidence type="ECO:0000256" key="24">
    <source>
        <dbReference type="SAM" id="Phobius"/>
    </source>
</evidence>
<dbReference type="RefSeq" id="XP_018132485.1">
    <property type="nucleotide sequence ID" value="XM_018272839.2"/>
</dbReference>
<name>A0A1B8GSD7_9PEZI</name>
<feature type="region of interest" description="Disordered" evidence="23">
    <location>
        <begin position="683"/>
        <end position="709"/>
    </location>
</feature>
<keyword evidence="13" id="KW-0319">Glycerol metabolism</keyword>
<dbReference type="SUPFAM" id="SSF57667">
    <property type="entry name" value="beta-beta-alpha zinc fingers"/>
    <property type="match status" value="2"/>
</dbReference>
<dbReference type="EMBL" id="KV460215">
    <property type="protein sequence ID" value="OBT98752.1"/>
    <property type="molecule type" value="Genomic_DNA"/>
</dbReference>
<dbReference type="PANTHER" id="PTHR12317:SF0">
    <property type="entry name" value="ACYLTRANSFERASE"/>
    <property type="match status" value="1"/>
</dbReference>
<evidence type="ECO:0000256" key="10">
    <source>
        <dbReference type="ARBA" id="ARBA00022723"/>
    </source>
</evidence>
<reference evidence="26 27" key="1">
    <citation type="submission" date="2016-03" db="EMBL/GenBank/DDBJ databases">
        <title>Comparative genomics of Pseudogymnoascus destructans, the fungus causing white-nose syndrome of bats.</title>
        <authorList>
            <person name="Palmer J.M."/>
            <person name="Drees K.P."/>
            <person name="Foster J.T."/>
            <person name="Lindner D.L."/>
        </authorList>
    </citation>
    <scope>NUCLEOTIDE SEQUENCE [LARGE SCALE GENOMIC DNA]</scope>
    <source>
        <strain evidence="26 27">UAMH 10579</strain>
    </source>
</reference>
<feature type="compositionally biased region" description="Basic and acidic residues" evidence="23">
    <location>
        <begin position="778"/>
        <end position="792"/>
    </location>
</feature>
<dbReference type="PROSITE" id="PS50157">
    <property type="entry name" value="ZINC_FINGER_C2H2_2"/>
    <property type="match status" value="2"/>
</dbReference>
<feature type="region of interest" description="Disordered" evidence="23">
    <location>
        <begin position="1"/>
        <end position="140"/>
    </location>
</feature>
<feature type="compositionally biased region" description="Polar residues" evidence="23">
    <location>
        <begin position="1"/>
        <end position="23"/>
    </location>
</feature>
<keyword evidence="18 24" id="KW-0472">Membrane</keyword>
<evidence type="ECO:0000256" key="2">
    <source>
        <dbReference type="ARBA" id="ARBA00004477"/>
    </source>
</evidence>
<gene>
    <name evidence="26" type="primary">DGA1</name>
    <name evidence="26" type="ORF">VE01_03344</name>
</gene>
<evidence type="ECO:0000256" key="1">
    <source>
        <dbReference type="ARBA" id="ARBA00004123"/>
    </source>
</evidence>
<keyword evidence="14" id="KW-0256">Endoplasmic reticulum</keyword>
<feature type="compositionally biased region" description="Polar residues" evidence="23">
    <location>
        <begin position="460"/>
        <end position="493"/>
    </location>
</feature>
<dbReference type="GeneID" id="28836730"/>
<dbReference type="GO" id="GO:0008270">
    <property type="term" value="F:zinc ion binding"/>
    <property type="evidence" value="ECO:0007669"/>
    <property type="project" value="UniProtKB-KW"/>
</dbReference>
<evidence type="ECO:0000256" key="18">
    <source>
        <dbReference type="ARBA" id="ARBA00023136"/>
    </source>
</evidence>
<evidence type="ECO:0000256" key="9">
    <source>
        <dbReference type="ARBA" id="ARBA00022692"/>
    </source>
</evidence>
<keyword evidence="19" id="KW-0539">Nucleus</keyword>
<evidence type="ECO:0000256" key="12">
    <source>
        <dbReference type="ARBA" id="ARBA00022771"/>
    </source>
</evidence>
<evidence type="ECO:0000256" key="14">
    <source>
        <dbReference type="ARBA" id="ARBA00022824"/>
    </source>
</evidence>
<evidence type="ECO:0000256" key="6">
    <source>
        <dbReference type="ARBA" id="ARBA00013244"/>
    </source>
</evidence>
<feature type="compositionally biased region" description="Basic and acidic residues" evidence="23">
    <location>
        <begin position="802"/>
        <end position="815"/>
    </location>
</feature>
<dbReference type="GO" id="GO:0019432">
    <property type="term" value="P:triglyceride biosynthetic process"/>
    <property type="evidence" value="ECO:0007669"/>
    <property type="project" value="TreeGrafter"/>
</dbReference>
<dbReference type="InterPro" id="IPR007130">
    <property type="entry name" value="DAGAT"/>
</dbReference>
<feature type="compositionally biased region" description="Gly residues" evidence="23">
    <location>
        <begin position="411"/>
        <end position="421"/>
    </location>
</feature>
<comment type="pathway">
    <text evidence="4">Lipid metabolism.</text>
</comment>
<evidence type="ECO:0000256" key="23">
    <source>
        <dbReference type="SAM" id="MobiDB-lite"/>
    </source>
</evidence>
<dbReference type="OrthoDB" id="264532at2759"/>
<dbReference type="GO" id="GO:0006071">
    <property type="term" value="P:glycerol metabolic process"/>
    <property type="evidence" value="ECO:0007669"/>
    <property type="project" value="UniProtKB-KW"/>
</dbReference>
<comment type="similarity">
    <text evidence="5">Belongs to the diacylglycerol acyltransferase family.</text>
</comment>
<feature type="region of interest" description="Disordered" evidence="23">
    <location>
        <begin position="389"/>
        <end position="633"/>
    </location>
</feature>
<evidence type="ECO:0000313" key="27">
    <source>
        <dbReference type="Proteomes" id="UP000091956"/>
    </source>
</evidence>
<comment type="subcellular location">
    <subcellularLocation>
        <location evidence="2">Endoplasmic reticulum membrane</location>
        <topology evidence="2">Multi-pass membrane protein</topology>
    </subcellularLocation>
    <subcellularLocation>
        <location evidence="1">Nucleus</location>
    </subcellularLocation>
</comment>
<evidence type="ECO:0000256" key="20">
    <source>
        <dbReference type="ARBA" id="ARBA00023315"/>
    </source>
</evidence>
<feature type="transmembrane region" description="Helical" evidence="24">
    <location>
        <begin position="1016"/>
        <end position="1044"/>
    </location>
</feature>
<feature type="compositionally biased region" description="Low complexity" evidence="23">
    <location>
        <begin position="964"/>
        <end position="973"/>
    </location>
</feature>
<evidence type="ECO:0000256" key="21">
    <source>
        <dbReference type="ARBA" id="ARBA00048109"/>
    </source>
</evidence>
<evidence type="ECO:0000256" key="3">
    <source>
        <dbReference type="ARBA" id="ARBA00004771"/>
    </source>
</evidence>
<evidence type="ECO:0000256" key="19">
    <source>
        <dbReference type="ARBA" id="ARBA00023242"/>
    </source>
</evidence>
<keyword evidence="17" id="KW-0443">Lipid metabolism</keyword>
<dbReference type="Pfam" id="PF00096">
    <property type="entry name" value="zf-C2H2"/>
    <property type="match status" value="1"/>
</dbReference>
<dbReference type="FunFam" id="3.30.160.60:FF:000446">
    <property type="entry name" value="Zinc finger protein"/>
    <property type="match status" value="1"/>
</dbReference>
<dbReference type="GO" id="GO:0004144">
    <property type="term" value="F:diacylglycerol O-acyltransferase activity"/>
    <property type="evidence" value="ECO:0007669"/>
    <property type="project" value="UniProtKB-EC"/>
</dbReference>
<dbReference type="Gene3D" id="3.30.160.60">
    <property type="entry name" value="Classic Zinc Finger"/>
    <property type="match status" value="3"/>
</dbReference>
<dbReference type="Pfam" id="PF03982">
    <property type="entry name" value="DAGAT"/>
    <property type="match status" value="1"/>
</dbReference>
<comment type="catalytic activity">
    <reaction evidence="21">
        <text>an acyl-CoA + a 1,2-diacyl-sn-glycerol = a triacyl-sn-glycerol + CoA</text>
        <dbReference type="Rhea" id="RHEA:10868"/>
        <dbReference type="ChEBI" id="CHEBI:17815"/>
        <dbReference type="ChEBI" id="CHEBI:57287"/>
        <dbReference type="ChEBI" id="CHEBI:58342"/>
        <dbReference type="ChEBI" id="CHEBI:64615"/>
        <dbReference type="EC" id="2.3.1.20"/>
    </reaction>
</comment>
<evidence type="ECO:0000256" key="5">
    <source>
        <dbReference type="ARBA" id="ARBA00005420"/>
    </source>
</evidence>
<evidence type="ECO:0000256" key="8">
    <source>
        <dbReference type="ARBA" id="ARBA00022679"/>
    </source>
</evidence>
<feature type="compositionally biased region" description="Polar residues" evidence="23">
    <location>
        <begin position="535"/>
        <end position="549"/>
    </location>
</feature>
<feature type="domain" description="C2H2-type" evidence="25">
    <location>
        <begin position="269"/>
        <end position="296"/>
    </location>
</feature>
<comment type="pathway">
    <text evidence="3">Glycerolipid metabolism; triacylglycerol biosynthesis.</text>
</comment>
<feature type="compositionally biased region" description="Low complexity" evidence="23">
    <location>
        <begin position="180"/>
        <end position="199"/>
    </location>
</feature>
<reference evidence="27" key="2">
    <citation type="journal article" date="2018" name="Nat. Commun.">
        <title>Extreme sensitivity to ultraviolet light in the fungal pathogen causing white-nose syndrome of bats.</title>
        <authorList>
            <person name="Palmer J.M."/>
            <person name="Drees K.P."/>
            <person name="Foster J.T."/>
            <person name="Lindner D.L."/>
        </authorList>
    </citation>
    <scope>NUCLEOTIDE SEQUENCE [LARGE SCALE GENOMIC DNA]</scope>
    <source>
        <strain evidence="27">UAMH 10579</strain>
    </source>
</reference>
<feature type="compositionally biased region" description="Polar residues" evidence="23">
    <location>
        <begin position="169"/>
        <end position="179"/>
    </location>
</feature>
<feature type="compositionally biased region" description="Basic residues" evidence="23">
    <location>
        <begin position="906"/>
        <end position="924"/>
    </location>
</feature>
<keyword evidence="15" id="KW-0862">Zinc</keyword>
<evidence type="ECO:0000313" key="26">
    <source>
        <dbReference type="EMBL" id="OBT98752.1"/>
    </source>
</evidence>
<dbReference type="GO" id="GO:0005634">
    <property type="term" value="C:nucleus"/>
    <property type="evidence" value="ECO:0007669"/>
    <property type="project" value="UniProtKB-SubCell"/>
</dbReference>
<dbReference type="Proteomes" id="UP000091956">
    <property type="component" value="Unassembled WGS sequence"/>
</dbReference>
<keyword evidence="12 22" id="KW-0863">Zinc-finger</keyword>
<evidence type="ECO:0000256" key="17">
    <source>
        <dbReference type="ARBA" id="ARBA00023098"/>
    </source>
</evidence>
<feature type="compositionally biased region" description="Basic and acidic residues" evidence="23">
    <location>
        <begin position="751"/>
        <end position="761"/>
    </location>
</feature>
<dbReference type="PANTHER" id="PTHR12317">
    <property type="entry name" value="DIACYLGLYCEROL O-ACYLTRANSFERASE"/>
    <property type="match status" value="1"/>
</dbReference>
<evidence type="ECO:0000256" key="7">
    <source>
        <dbReference type="ARBA" id="ARBA00022516"/>
    </source>
</evidence>
<feature type="compositionally biased region" description="Basic and acidic residues" evidence="23">
    <location>
        <begin position="865"/>
        <end position="891"/>
    </location>
</feature>
<feature type="compositionally biased region" description="Basic and acidic residues" evidence="23">
    <location>
        <begin position="100"/>
        <end position="116"/>
    </location>
</feature>
<feature type="region of interest" description="Disordered" evidence="23">
    <location>
        <begin position="162"/>
        <end position="246"/>
    </location>
</feature>
<evidence type="ECO:0000256" key="15">
    <source>
        <dbReference type="ARBA" id="ARBA00022833"/>
    </source>
</evidence>
<keyword evidence="9 24" id="KW-0812">Transmembrane</keyword>
<dbReference type="EC" id="2.3.1.20" evidence="6"/>
<evidence type="ECO:0000256" key="13">
    <source>
        <dbReference type="ARBA" id="ARBA00022798"/>
    </source>
</evidence>
<evidence type="ECO:0000256" key="16">
    <source>
        <dbReference type="ARBA" id="ARBA00022989"/>
    </source>
</evidence>
<keyword evidence="27" id="KW-1185">Reference proteome</keyword>
<evidence type="ECO:0000256" key="11">
    <source>
        <dbReference type="ARBA" id="ARBA00022737"/>
    </source>
</evidence>
<feature type="compositionally biased region" description="Acidic residues" evidence="23">
    <location>
        <begin position="929"/>
        <end position="939"/>
    </location>
</feature>
<dbReference type="STRING" id="342668.A0A1B8GSD7"/>
<dbReference type="FunFam" id="3.30.160.60:FF:001666">
    <property type="entry name" value="MDS1 and EVI1 complex locus"/>
    <property type="match status" value="1"/>
</dbReference>
<feature type="compositionally biased region" description="Low complexity" evidence="23">
    <location>
        <begin position="600"/>
        <end position="626"/>
    </location>
</feature>
<feature type="region of interest" description="Disordered" evidence="23">
    <location>
        <begin position="721"/>
        <end position="988"/>
    </location>
</feature>
<dbReference type="PROSITE" id="PS00028">
    <property type="entry name" value="ZINC_FINGER_C2H2_1"/>
    <property type="match status" value="2"/>
</dbReference>
<keyword evidence="8 26" id="KW-0808">Transferase</keyword>
<dbReference type="GO" id="GO:0005789">
    <property type="term" value="C:endoplasmic reticulum membrane"/>
    <property type="evidence" value="ECO:0007669"/>
    <property type="project" value="UniProtKB-SubCell"/>
</dbReference>
<evidence type="ECO:0000256" key="22">
    <source>
        <dbReference type="PROSITE-ProRule" id="PRU00042"/>
    </source>
</evidence>
<keyword evidence="16 24" id="KW-1133">Transmembrane helix</keyword>
<keyword evidence="7" id="KW-0444">Lipid biosynthesis</keyword>
<protein>
    <recommendedName>
        <fullName evidence="6">diacylglycerol O-acyltransferase</fullName>
        <ecNumber evidence="6">2.3.1.20</ecNumber>
    </recommendedName>
</protein>
<dbReference type="CDD" id="cd07987">
    <property type="entry name" value="LPLAT_MGAT-like"/>
    <property type="match status" value="1"/>
</dbReference>
<feature type="domain" description="C2H2-type" evidence="25">
    <location>
        <begin position="297"/>
        <end position="324"/>
    </location>
</feature>
<keyword evidence="11" id="KW-0677">Repeat</keyword>
<dbReference type="InterPro" id="IPR036236">
    <property type="entry name" value="Znf_C2H2_sf"/>
</dbReference>
<evidence type="ECO:0000259" key="25">
    <source>
        <dbReference type="PROSITE" id="PS50157"/>
    </source>
</evidence>
<organism evidence="26 27">
    <name type="scientific">Pseudogymnoascus verrucosus</name>
    <dbReference type="NCBI Taxonomy" id="342668"/>
    <lineage>
        <taxon>Eukaryota</taxon>
        <taxon>Fungi</taxon>
        <taxon>Dikarya</taxon>
        <taxon>Ascomycota</taxon>
        <taxon>Pezizomycotina</taxon>
        <taxon>Leotiomycetes</taxon>
        <taxon>Thelebolales</taxon>
        <taxon>Thelebolaceae</taxon>
        <taxon>Pseudogymnoascus</taxon>
    </lineage>
</organism>
<dbReference type="SMART" id="SM00355">
    <property type="entry name" value="ZnF_C2H2"/>
    <property type="match status" value="3"/>
</dbReference>
<dbReference type="InterPro" id="IPR013087">
    <property type="entry name" value="Znf_C2H2_type"/>
</dbReference>
<feature type="compositionally biased region" description="Polar residues" evidence="23">
    <location>
        <begin position="940"/>
        <end position="952"/>
    </location>
</feature>